<comment type="caution">
    <text evidence="2">The sequence shown here is derived from an EMBL/GenBank/DDBJ whole genome shotgun (WGS) entry which is preliminary data.</text>
</comment>
<reference evidence="2 3" key="1">
    <citation type="journal article" date="2011" name="J. Bacteriol.">
        <title>Genome sequence of Chthoniobacter flavus Ellin428, an aerobic heterotrophic soil bacterium.</title>
        <authorList>
            <person name="Kant R."/>
            <person name="van Passel M.W."/>
            <person name="Palva A."/>
            <person name="Lucas S."/>
            <person name="Lapidus A."/>
            <person name="Glavina Del Rio T."/>
            <person name="Dalin E."/>
            <person name="Tice H."/>
            <person name="Bruce D."/>
            <person name="Goodwin L."/>
            <person name="Pitluck S."/>
            <person name="Larimer F.W."/>
            <person name="Land M.L."/>
            <person name="Hauser L."/>
            <person name="Sangwan P."/>
            <person name="de Vos W.M."/>
            <person name="Janssen P.H."/>
            <person name="Smidt H."/>
        </authorList>
    </citation>
    <scope>NUCLEOTIDE SEQUENCE [LARGE SCALE GENOMIC DNA]</scope>
    <source>
        <strain evidence="2 3">Ellin428</strain>
    </source>
</reference>
<name>B4D6Z0_9BACT</name>
<sequence>MQANGNDPSGTEGFIQLTDIHPAAQPTRFTG</sequence>
<dbReference type="EMBL" id="ABVL01000016">
    <property type="protein sequence ID" value="EDY17941.1"/>
    <property type="molecule type" value="Genomic_DNA"/>
</dbReference>
<evidence type="ECO:0000313" key="2">
    <source>
        <dbReference type="EMBL" id="EDY17941.1"/>
    </source>
</evidence>
<feature type="region of interest" description="Disordered" evidence="1">
    <location>
        <begin position="1"/>
        <end position="31"/>
    </location>
</feature>
<keyword evidence="3" id="KW-1185">Reference proteome</keyword>
<proteinExistence type="predicted"/>
<organism evidence="2 3">
    <name type="scientific">Chthoniobacter flavus Ellin428</name>
    <dbReference type="NCBI Taxonomy" id="497964"/>
    <lineage>
        <taxon>Bacteria</taxon>
        <taxon>Pseudomonadati</taxon>
        <taxon>Verrucomicrobiota</taxon>
        <taxon>Spartobacteria</taxon>
        <taxon>Chthoniobacterales</taxon>
        <taxon>Chthoniobacteraceae</taxon>
        <taxon>Chthoniobacter</taxon>
    </lineage>
</organism>
<evidence type="ECO:0000256" key="1">
    <source>
        <dbReference type="SAM" id="MobiDB-lite"/>
    </source>
</evidence>
<dbReference type="AlphaFoldDB" id="B4D6Z0"/>
<gene>
    <name evidence="2" type="ORF">CfE428DRAFT_4680</name>
</gene>
<dbReference type="InParanoid" id="B4D6Z0"/>
<dbReference type="STRING" id="497964.CfE428DRAFT_4680"/>
<dbReference type="Proteomes" id="UP000005824">
    <property type="component" value="Unassembled WGS sequence"/>
</dbReference>
<protein>
    <submittedName>
        <fullName evidence="2">Uncharacterized protein</fullName>
    </submittedName>
</protein>
<evidence type="ECO:0000313" key="3">
    <source>
        <dbReference type="Proteomes" id="UP000005824"/>
    </source>
</evidence>
<accession>B4D6Z0</accession>